<dbReference type="PANTHER" id="PTHR43405">
    <property type="entry name" value="GLYCOSYL HYDROLASE DIGH"/>
    <property type="match status" value="1"/>
</dbReference>
<evidence type="ECO:0000259" key="3">
    <source>
        <dbReference type="Pfam" id="PF02638"/>
    </source>
</evidence>
<dbReference type="Pfam" id="PF02638">
    <property type="entry name" value="GHL10"/>
    <property type="match status" value="1"/>
</dbReference>
<dbReference type="EMBL" id="DVLY01000058">
    <property type="protein sequence ID" value="HIT97699.1"/>
    <property type="molecule type" value="Genomic_DNA"/>
</dbReference>
<dbReference type="PANTHER" id="PTHR43405:SF1">
    <property type="entry name" value="GLYCOSYL HYDROLASE DIGH"/>
    <property type="match status" value="1"/>
</dbReference>
<name>A0A9D1KTT1_9FLAO</name>
<dbReference type="Gene3D" id="3.20.20.80">
    <property type="entry name" value="Glycosidases"/>
    <property type="match status" value="1"/>
</dbReference>
<comment type="caution">
    <text evidence="4">The sequence shown here is derived from an EMBL/GenBank/DDBJ whole genome shotgun (WGS) entry which is preliminary data.</text>
</comment>
<feature type="signal peptide" evidence="2">
    <location>
        <begin position="1"/>
        <end position="21"/>
    </location>
</feature>
<dbReference type="InterPro" id="IPR017853">
    <property type="entry name" value="GH"/>
</dbReference>
<dbReference type="Proteomes" id="UP000824161">
    <property type="component" value="Unassembled WGS sequence"/>
</dbReference>
<reference evidence="4" key="2">
    <citation type="journal article" date="2021" name="PeerJ">
        <title>Extensive microbial diversity within the chicken gut microbiome revealed by metagenomics and culture.</title>
        <authorList>
            <person name="Gilroy R."/>
            <person name="Ravi A."/>
            <person name="Getino M."/>
            <person name="Pursley I."/>
            <person name="Horton D.L."/>
            <person name="Alikhan N.F."/>
            <person name="Baker D."/>
            <person name="Gharbi K."/>
            <person name="Hall N."/>
            <person name="Watson M."/>
            <person name="Adriaenssens E.M."/>
            <person name="Foster-Nyarko E."/>
            <person name="Jarju S."/>
            <person name="Secka A."/>
            <person name="Antonio M."/>
            <person name="Oren A."/>
            <person name="Chaudhuri R.R."/>
            <person name="La Ragione R."/>
            <person name="Hildebrand F."/>
            <person name="Pallen M.J."/>
        </authorList>
    </citation>
    <scope>NUCLEOTIDE SEQUENCE</scope>
    <source>
        <strain evidence="4">1383</strain>
    </source>
</reference>
<dbReference type="SUPFAM" id="SSF51445">
    <property type="entry name" value="(Trans)glycosidases"/>
    <property type="match status" value="1"/>
</dbReference>
<reference evidence="4" key="1">
    <citation type="submission" date="2020-10" db="EMBL/GenBank/DDBJ databases">
        <authorList>
            <person name="Gilroy R."/>
        </authorList>
    </citation>
    <scope>NUCLEOTIDE SEQUENCE</scope>
    <source>
        <strain evidence="4">1383</strain>
    </source>
</reference>
<keyword evidence="1 2" id="KW-0732">Signal</keyword>
<accession>A0A9D1KTT1</accession>
<feature type="domain" description="Glycosyl hydrolase-like 10" evidence="3">
    <location>
        <begin position="29"/>
        <end position="344"/>
    </location>
</feature>
<sequence>MKIFRPILAAIALCAAVSAGAQDKPSKYEMRAGWMASVANINWPAKKGLTQEELKKGFITYLDSLAAVNANAVIMQVRPTGDAFYPSSIEPWSIYLTGVQGQAPEPLWDPIAFMIEEAHKRGMEFHAWMNPYRIAQSADTSRFAATHAIRQHPEWFVTYGGQMYFDPGHPGSAKYTNEVVREFVSRYDVDGIHFDDYFYPYKVTDKDENGKTYVVDFPDTLTWEQFGKPFFKDKDAWRRNNVNQLIRMLSQTIRETKPWVKFGISPFGVWRNKSTDPVRGSDTQAGVQNYDDLYADILLWSEKGWIDYVTPQLYWKIGKKIVDYPILLDWWIKYSNGRHLYIGHSMGNGADEIERQIEMLRAKGYDQVQGSFYWNAASVLRNAKDRESNREMNPMLRSLNTTVALVPPMPWLDMTAPQAAADLKVSGSAPIVEVSWKPTYSDNLMYFLVYKFEKGQPVDVSDPSAIVAKLHYENDETMSYYDKQGRKGDFTYAVTAVSRNNIESPAVSQAVKVTKTAVKTK</sequence>
<evidence type="ECO:0000256" key="1">
    <source>
        <dbReference type="ARBA" id="ARBA00022729"/>
    </source>
</evidence>
<dbReference type="InterPro" id="IPR052177">
    <property type="entry name" value="Divisome_Glycosyl_Hydrolase"/>
</dbReference>
<protein>
    <submittedName>
        <fullName evidence="4">Family 10 glycosylhydrolase</fullName>
    </submittedName>
</protein>
<gene>
    <name evidence="4" type="ORF">IAC44_02575</name>
</gene>
<proteinExistence type="predicted"/>
<dbReference type="InterPro" id="IPR003790">
    <property type="entry name" value="GHL10"/>
</dbReference>
<dbReference type="AlphaFoldDB" id="A0A9D1KTT1"/>
<evidence type="ECO:0000313" key="4">
    <source>
        <dbReference type="EMBL" id="HIT97699.1"/>
    </source>
</evidence>
<evidence type="ECO:0000313" key="5">
    <source>
        <dbReference type="Proteomes" id="UP000824161"/>
    </source>
</evidence>
<evidence type="ECO:0000256" key="2">
    <source>
        <dbReference type="SAM" id="SignalP"/>
    </source>
</evidence>
<organism evidence="4 5">
    <name type="scientific">Candidatus Merdimorpha stercoravium</name>
    <dbReference type="NCBI Taxonomy" id="2840863"/>
    <lineage>
        <taxon>Bacteria</taxon>
        <taxon>Pseudomonadati</taxon>
        <taxon>Bacteroidota</taxon>
        <taxon>Flavobacteriia</taxon>
        <taxon>Flavobacteriales</taxon>
        <taxon>Candidatus Merdimorpha</taxon>
    </lineage>
</organism>
<feature type="chain" id="PRO_5038468805" evidence="2">
    <location>
        <begin position="22"/>
        <end position="521"/>
    </location>
</feature>